<dbReference type="RefSeq" id="WP_150529487.1">
    <property type="nucleotide sequence ID" value="NZ_BNBW01000003.1"/>
</dbReference>
<keyword evidence="3" id="KW-1185">Reference proteome</keyword>
<name>A0A5J6JGJ4_STRVI</name>
<dbReference type="AlphaFoldDB" id="A0A5J6JGJ4"/>
<feature type="signal peptide" evidence="1">
    <location>
        <begin position="1"/>
        <end position="35"/>
    </location>
</feature>
<accession>A0A5J6JGJ4</accession>
<evidence type="ECO:0000313" key="2">
    <source>
        <dbReference type="EMBL" id="QEV48722.1"/>
    </source>
</evidence>
<evidence type="ECO:0000313" key="3">
    <source>
        <dbReference type="Proteomes" id="UP000325563"/>
    </source>
</evidence>
<dbReference type="GeneID" id="95614748"/>
<feature type="chain" id="PRO_5023931026" description="SH3 domain-containing protein" evidence="1">
    <location>
        <begin position="36"/>
        <end position="121"/>
    </location>
</feature>
<dbReference type="KEGG" id="svn:CP980_29835"/>
<evidence type="ECO:0008006" key="4">
    <source>
        <dbReference type="Google" id="ProtNLM"/>
    </source>
</evidence>
<organism evidence="2 3">
    <name type="scientific">Streptomyces vinaceus</name>
    <dbReference type="NCBI Taxonomy" id="1960"/>
    <lineage>
        <taxon>Bacteria</taxon>
        <taxon>Bacillati</taxon>
        <taxon>Actinomycetota</taxon>
        <taxon>Actinomycetes</taxon>
        <taxon>Kitasatosporales</taxon>
        <taxon>Streptomycetaceae</taxon>
        <taxon>Streptomyces</taxon>
    </lineage>
</organism>
<sequence>MKSIRTRRLRRWGRAATVGAAGAVLALTAATPAGAANPPKTNSLTPAYDSPFAPQALIGGIFGGVTVTMRCWRDGAWANGTNRWFLVEGPGYNPYTGRLNFVRGFVSANKITNQVRVDRCG</sequence>
<reference evidence="2 3" key="1">
    <citation type="submission" date="2017-09" db="EMBL/GenBank/DDBJ databases">
        <authorList>
            <person name="Lee N."/>
            <person name="Cho B.-K."/>
        </authorList>
    </citation>
    <scope>NUCLEOTIDE SEQUENCE [LARGE SCALE GENOMIC DNA]</scope>
    <source>
        <strain evidence="2 3">ATCC 27476</strain>
    </source>
</reference>
<keyword evidence="1" id="KW-0732">Signal</keyword>
<protein>
    <recommendedName>
        <fullName evidence="4">SH3 domain-containing protein</fullName>
    </recommendedName>
</protein>
<evidence type="ECO:0000256" key="1">
    <source>
        <dbReference type="SAM" id="SignalP"/>
    </source>
</evidence>
<proteinExistence type="predicted"/>
<dbReference type="Proteomes" id="UP000325563">
    <property type="component" value="Chromosome"/>
</dbReference>
<gene>
    <name evidence="2" type="ORF">CP980_29835</name>
</gene>
<dbReference type="EMBL" id="CP023692">
    <property type="protein sequence ID" value="QEV48722.1"/>
    <property type="molecule type" value="Genomic_DNA"/>
</dbReference>